<evidence type="ECO:0000313" key="4">
    <source>
        <dbReference type="Proteomes" id="UP000652430"/>
    </source>
</evidence>
<feature type="region of interest" description="Disordered" evidence="1">
    <location>
        <begin position="34"/>
        <end position="58"/>
    </location>
</feature>
<dbReference type="InterPro" id="IPR011726">
    <property type="entry name" value="KdpF"/>
</dbReference>
<comment type="caution">
    <text evidence="3">The sequence shown here is derived from an EMBL/GenBank/DDBJ whole genome shotgun (WGS) entry which is preliminary data.</text>
</comment>
<keyword evidence="2" id="KW-0472">Membrane</keyword>
<evidence type="ECO:0000313" key="3">
    <source>
        <dbReference type="EMBL" id="GHH15528.1"/>
    </source>
</evidence>
<dbReference type="Proteomes" id="UP000652430">
    <property type="component" value="Unassembled WGS sequence"/>
</dbReference>
<keyword evidence="2" id="KW-0812">Transmembrane</keyword>
<sequence length="127" mass="13717">MCRAPIAAGIPIPSAATATKASVFMIPSKRRVRRPGDRCAHSPFAVNPQHARADTRASRHARRATLRCLYANRSSSTARANADTPHSDRLKTITGGLPMSFDLILGGIVAVLVLIYLLAVLAQPERY</sequence>
<name>A0ABQ3LHD1_9SPHN</name>
<evidence type="ECO:0008006" key="5">
    <source>
        <dbReference type="Google" id="ProtNLM"/>
    </source>
</evidence>
<feature type="transmembrane region" description="Helical" evidence="2">
    <location>
        <begin position="103"/>
        <end position="122"/>
    </location>
</feature>
<organism evidence="3 4">
    <name type="scientific">Sphingomonas glacialis</name>
    <dbReference type="NCBI Taxonomy" id="658225"/>
    <lineage>
        <taxon>Bacteria</taxon>
        <taxon>Pseudomonadati</taxon>
        <taxon>Pseudomonadota</taxon>
        <taxon>Alphaproteobacteria</taxon>
        <taxon>Sphingomonadales</taxon>
        <taxon>Sphingomonadaceae</taxon>
        <taxon>Sphingomonas</taxon>
    </lineage>
</organism>
<evidence type="ECO:0000256" key="2">
    <source>
        <dbReference type="SAM" id="Phobius"/>
    </source>
</evidence>
<dbReference type="Pfam" id="PF09604">
    <property type="entry name" value="Potass_KdpF"/>
    <property type="match status" value="1"/>
</dbReference>
<protein>
    <recommendedName>
        <fullName evidence="5">Potassium-transporting ATPase subunit F</fullName>
    </recommendedName>
</protein>
<accession>A0ABQ3LHD1</accession>
<proteinExistence type="predicted"/>
<evidence type="ECO:0000256" key="1">
    <source>
        <dbReference type="SAM" id="MobiDB-lite"/>
    </source>
</evidence>
<reference evidence="4" key="1">
    <citation type="journal article" date="2019" name="Int. J. Syst. Evol. Microbiol.">
        <title>The Global Catalogue of Microorganisms (GCM) 10K type strain sequencing project: providing services to taxonomists for standard genome sequencing and annotation.</title>
        <authorList>
            <consortium name="The Broad Institute Genomics Platform"/>
            <consortium name="The Broad Institute Genome Sequencing Center for Infectious Disease"/>
            <person name="Wu L."/>
            <person name="Ma J."/>
        </authorList>
    </citation>
    <scope>NUCLEOTIDE SEQUENCE [LARGE SCALE GENOMIC DNA]</scope>
    <source>
        <strain evidence="4">CGMCC 1.8957</strain>
    </source>
</reference>
<keyword evidence="2" id="KW-1133">Transmembrane helix</keyword>
<gene>
    <name evidence="3" type="ORF">GCM10008023_18570</name>
</gene>
<keyword evidence="4" id="KW-1185">Reference proteome</keyword>
<dbReference type="EMBL" id="BNAQ01000002">
    <property type="protein sequence ID" value="GHH15528.1"/>
    <property type="molecule type" value="Genomic_DNA"/>
</dbReference>